<accession>A0ABQ0M272</accession>
<dbReference type="EMBL" id="DF849461">
    <property type="protein sequence ID" value="GAT57456.1"/>
    <property type="molecule type" value="Genomic_DNA"/>
</dbReference>
<proteinExistence type="predicted"/>
<evidence type="ECO:0000313" key="2">
    <source>
        <dbReference type="Proteomes" id="UP000815677"/>
    </source>
</evidence>
<gene>
    <name evidence="1" type="ORF">MCHLO_13987</name>
</gene>
<organism evidence="1 2">
    <name type="scientific">Mycena chlorophos</name>
    <name type="common">Agaric fungus</name>
    <name type="synonym">Agaricus chlorophos</name>
    <dbReference type="NCBI Taxonomy" id="658473"/>
    <lineage>
        <taxon>Eukaryota</taxon>
        <taxon>Fungi</taxon>
        <taxon>Dikarya</taxon>
        <taxon>Basidiomycota</taxon>
        <taxon>Agaricomycotina</taxon>
        <taxon>Agaricomycetes</taxon>
        <taxon>Agaricomycetidae</taxon>
        <taxon>Agaricales</taxon>
        <taxon>Marasmiineae</taxon>
        <taxon>Mycenaceae</taxon>
        <taxon>Mycena</taxon>
    </lineage>
</organism>
<protein>
    <submittedName>
        <fullName evidence="1">Uncharacterized protein</fullName>
    </submittedName>
</protein>
<evidence type="ECO:0000313" key="1">
    <source>
        <dbReference type="EMBL" id="GAT57456.1"/>
    </source>
</evidence>
<sequence>MTPTDLRAFVRIRLAHTLRVVPPPIQSIRLLSRNEPSCVGVLIGFTSVCSKSGPPLNGLLQLATASGVLNPDSTGSESSGLRRLRSAELWAVNFSVPQTLVVNRHCQLAEERFLLVVALMQAERTPIALSDAMWGRPRSLHISSGSCAIYRRSRHLDASPAGRFAITAKTRAEKREQPLRNQSNTTFDNPRAVSTSSLFGATMFHAVNPTHFPL</sequence>
<reference evidence="1" key="1">
    <citation type="submission" date="2014-09" db="EMBL/GenBank/DDBJ databases">
        <title>Genome sequence of the luminous mushroom Mycena chlorophos for searching fungal bioluminescence genes.</title>
        <authorList>
            <person name="Tanaka Y."/>
            <person name="Kasuga D."/>
            <person name="Oba Y."/>
            <person name="Hase S."/>
            <person name="Sato K."/>
            <person name="Oba Y."/>
            <person name="Sakakibara Y."/>
        </authorList>
    </citation>
    <scope>NUCLEOTIDE SEQUENCE</scope>
</reference>
<name>A0ABQ0M272_MYCCL</name>
<keyword evidence="2" id="KW-1185">Reference proteome</keyword>
<dbReference type="Proteomes" id="UP000815677">
    <property type="component" value="Unassembled WGS sequence"/>
</dbReference>